<dbReference type="OrthoDB" id="142697at2759"/>
<keyword evidence="4" id="KW-1185">Reference proteome</keyword>
<evidence type="ECO:0000256" key="1">
    <source>
        <dbReference type="SAM" id="SignalP"/>
    </source>
</evidence>
<feature type="chain" id="PRO_5013189051" evidence="1">
    <location>
        <begin position="25"/>
        <end position="184"/>
    </location>
</feature>
<gene>
    <name evidence="3" type="ORF">PHMEG_00026141</name>
</gene>
<dbReference type="AlphaFoldDB" id="A0A225VAA7"/>
<feature type="signal peptide" evidence="1">
    <location>
        <begin position="1"/>
        <end position="24"/>
    </location>
</feature>
<organism evidence="3 4">
    <name type="scientific">Phytophthora megakarya</name>
    <dbReference type="NCBI Taxonomy" id="4795"/>
    <lineage>
        <taxon>Eukaryota</taxon>
        <taxon>Sar</taxon>
        <taxon>Stramenopiles</taxon>
        <taxon>Oomycota</taxon>
        <taxon>Peronosporomycetes</taxon>
        <taxon>Peronosporales</taxon>
        <taxon>Peronosporaceae</taxon>
        <taxon>Phytophthora</taxon>
    </lineage>
</organism>
<protein>
    <submittedName>
        <fullName evidence="3">RxLR effector protein</fullName>
    </submittedName>
</protein>
<proteinExistence type="predicted"/>
<dbReference type="Proteomes" id="UP000198211">
    <property type="component" value="Unassembled WGS sequence"/>
</dbReference>
<reference evidence="4" key="1">
    <citation type="submission" date="2017-03" db="EMBL/GenBank/DDBJ databases">
        <title>Phytopthora megakarya and P. palmivora, two closely related causual agents of cacao black pod achieved similar genome size and gene model numbers by different mechanisms.</title>
        <authorList>
            <person name="Ali S."/>
            <person name="Shao J."/>
            <person name="Larry D.J."/>
            <person name="Kronmiller B."/>
            <person name="Shen D."/>
            <person name="Strem M.D."/>
            <person name="Melnick R.L."/>
            <person name="Guiltinan M.J."/>
            <person name="Tyler B.M."/>
            <person name="Meinhardt L.W."/>
            <person name="Bailey B.A."/>
        </authorList>
    </citation>
    <scope>NUCLEOTIDE SEQUENCE [LARGE SCALE GENOMIC DNA]</scope>
    <source>
        <strain evidence="4">zdho120</strain>
    </source>
</reference>
<dbReference type="Pfam" id="PF18634">
    <property type="entry name" value="RXLR_WY"/>
    <property type="match status" value="1"/>
</dbReference>
<evidence type="ECO:0000313" key="4">
    <source>
        <dbReference type="Proteomes" id="UP000198211"/>
    </source>
</evidence>
<comment type="caution">
    <text evidence="3">The sequence shown here is derived from an EMBL/GenBank/DDBJ whole genome shotgun (WGS) entry which is preliminary data.</text>
</comment>
<sequence>MASSRRITWPWLTTILLLVSSVTAHLEQPTIMAAIPRLPQSPETVEKTATAMRFLRGDGKNEATNNEERGAIMDKVINIPALKWALKLSLRRSEDPAKLLQQFHQRGYTLKENYMLVWLEYVLSYRTKLGSHWATDAYTIKTLKETIPDIDLPKLFQAMEKNDNLRNFAEALKKEAAKSVKREN</sequence>
<keyword evidence="1" id="KW-0732">Signal</keyword>
<dbReference type="EMBL" id="NBNE01006252">
    <property type="protein sequence ID" value="OWZ02315.1"/>
    <property type="molecule type" value="Genomic_DNA"/>
</dbReference>
<name>A0A225VAA7_9STRA</name>
<dbReference type="InterPro" id="IPR040786">
    <property type="entry name" value="RXLR_WY"/>
</dbReference>
<evidence type="ECO:0000313" key="3">
    <source>
        <dbReference type="EMBL" id="OWZ02315.1"/>
    </source>
</evidence>
<feature type="domain" description="RXLR phytopathogen effector protein WY-domain" evidence="2">
    <location>
        <begin position="125"/>
        <end position="174"/>
    </location>
</feature>
<accession>A0A225VAA7</accession>
<evidence type="ECO:0000259" key="2">
    <source>
        <dbReference type="Pfam" id="PF18634"/>
    </source>
</evidence>